<reference evidence="3 4" key="1">
    <citation type="journal article" date="2013" name="BMC Genomics">
        <title>Reconstruction of the lipid metabolism for the microalga Monoraphidium neglectum from its genome sequence reveals characteristics suitable for biofuel production.</title>
        <authorList>
            <person name="Bogen C."/>
            <person name="Al-Dilaimi A."/>
            <person name="Albersmeier A."/>
            <person name="Wichmann J."/>
            <person name="Grundmann M."/>
            <person name="Rupp O."/>
            <person name="Lauersen K.J."/>
            <person name="Blifernez-Klassen O."/>
            <person name="Kalinowski J."/>
            <person name="Goesmann A."/>
            <person name="Mussgnug J.H."/>
            <person name="Kruse O."/>
        </authorList>
    </citation>
    <scope>NUCLEOTIDE SEQUENCE [LARGE SCALE GENOMIC DNA]</scope>
    <source>
        <strain evidence="3 4">SAG 48.87</strain>
    </source>
</reference>
<dbReference type="GeneID" id="25731073"/>
<accession>A0A0D2J304</accession>
<dbReference type="AlphaFoldDB" id="A0A0D2J304"/>
<evidence type="ECO:0000313" key="3">
    <source>
        <dbReference type="EMBL" id="KIY94367.1"/>
    </source>
</evidence>
<feature type="domain" description="Photolyase/cryptochrome alpha/beta" evidence="2">
    <location>
        <begin position="1"/>
        <end position="96"/>
    </location>
</feature>
<keyword evidence="3" id="KW-0675">Receptor</keyword>
<dbReference type="Gene3D" id="1.25.40.80">
    <property type="match status" value="1"/>
</dbReference>
<dbReference type="GO" id="GO:0003677">
    <property type="term" value="F:DNA binding"/>
    <property type="evidence" value="ECO:0007669"/>
    <property type="project" value="TreeGrafter"/>
</dbReference>
<dbReference type="InterPro" id="IPR002081">
    <property type="entry name" value="Cryptochrome/DNA_photolyase_1"/>
</dbReference>
<sequence length="263" mass="27595">MAQAPGAFSRTGPYRAAFVLGAVAALRAALRDRGSELVVRVGRPEEVLPQLAARVGAGRVYCHAEAGPEERAVEAAVARGLDEQGAALQVLWGGTLFHPDDLPFKPAAAPECAIAPGDLPTLAQLGLRRAALQRARADTAAAGARLRGGGERDALAHVQAFAREVQQGGAAARPSPAFAGRVAPWLDVGCLSPRSLYHALQGQLAPHGDGAQRGGLSWLLFELMWRDFHRFLRFKAAVTQGQLAARQAPVDATPGSLPLMAMA</sequence>
<dbReference type="SUPFAM" id="SSF52425">
    <property type="entry name" value="Cryptochrome/photolyase, N-terminal domain"/>
    <property type="match status" value="1"/>
</dbReference>
<dbReference type="RefSeq" id="XP_013893387.1">
    <property type="nucleotide sequence ID" value="XM_014037933.1"/>
</dbReference>
<dbReference type="Proteomes" id="UP000054498">
    <property type="component" value="Unassembled WGS sequence"/>
</dbReference>
<dbReference type="InterPro" id="IPR014729">
    <property type="entry name" value="Rossmann-like_a/b/a_fold"/>
</dbReference>
<dbReference type="Pfam" id="PF00875">
    <property type="entry name" value="DNA_photolyase"/>
    <property type="match status" value="1"/>
</dbReference>
<dbReference type="EMBL" id="KK104143">
    <property type="protein sequence ID" value="KIY94367.1"/>
    <property type="molecule type" value="Genomic_DNA"/>
</dbReference>
<comment type="similarity">
    <text evidence="1">Belongs to the DNA photolyase class-1 family.</text>
</comment>
<protein>
    <submittedName>
        <fullName evidence="3">Blue-light photoreceptor PHR2</fullName>
        <ecNumber evidence="3">4.1.99.3</ecNumber>
    </submittedName>
</protein>
<gene>
    <name evidence="3" type="ORF">MNEG_13595</name>
</gene>
<dbReference type="Gene3D" id="3.40.50.620">
    <property type="entry name" value="HUPs"/>
    <property type="match status" value="1"/>
</dbReference>
<dbReference type="PANTHER" id="PTHR11455">
    <property type="entry name" value="CRYPTOCHROME"/>
    <property type="match status" value="1"/>
</dbReference>
<dbReference type="GO" id="GO:0071949">
    <property type="term" value="F:FAD binding"/>
    <property type="evidence" value="ECO:0007669"/>
    <property type="project" value="TreeGrafter"/>
</dbReference>
<evidence type="ECO:0000313" key="4">
    <source>
        <dbReference type="Proteomes" id="UP000054498"/>
    </source>
</evidence>
<organism evidence="3 4">
    <name type="scientific">Monoraphidium neglectum</name>
    <dbReference type="NCBI Taxonomy" id="145388"/>
    <lineage>
        <taxon>Eukaryota</taxon>
        <taxon>Viridiplantae</taxon>
        <taxon>Chlorophyta</taxon>
        <taxon>core chlorophytes</taxon>
        <taxon>Chlorophyceae</taxon>
        <taxon>CS clade</taxon>
        <taxon>Sphaeropleales</taxon>
        <taxon>Selenastraceae</taxon>
        <taxon>Monoraphidium</taxon>
    </lineage>
</organism>
<name>A0A0D2J304_9CHLO</name>
<dbReference type="InterPro" id="IPR006050">
    <property type="entry name" value="DNA_photolyase_N"/>
</dbReference>
<keyword evidence="3" id="KW-0456">Lyase</keyword>
<dbReference type="PANTHER" id="PTHR11455:SF22">
    <property type="entry name" value="CRYPTOCHROME DASH"/>
    <property type="match status" value="1"/>
</dbReference>
<keyword evidence="4" id="KW-1185">Reference proteome</keyword>
<dbReference type="GO" id="GO:0000719">
    <property type="term" value="P:photoreactive repair"/>
    <property type="evidence" value="ECO:0007669"/>
    <property type="project" value="TreeGrafter"/>
</dbReference>
<dbReference type="GO" id="GO:0003904">
    <property type="term" value="F:deoxyribodipyrimidine photo-lyase activity"/>
    <property type="evidence" value="ECO:0007669"/>
    <property type="project" value="UniProtKB-EC"/>
</dbReference>
<evidence type="ECO:0000256" key="1">
    <source>
        <dbReference type="ARBA" id="ARBA00005862"/>
    </source>
</evidence>
<dbReference type="STRING" id="145388.A0A0D2J304"/>
<dbReference type="OrthoDB" id="435881at2759"/>
<proteinExistence type="inferred from homology"/>
<evidence type="ECO:0000259" key="2">
    <source>
        <dbReference type="PROSITE" id="PS51645"/>
    </source>
</evidence>
<dbReference type="InterPro" id="IPR036134">
    <property type="entry name" value="Crypto/Photolyase_FAD-like_sf"/>
</dbReference>
<dbReference type="InterPro" id="IPR036155">
    <property type="entry name" value="Crypto/Photolyase_N_sf"/>
</dbReference>
<dbReference type="PROSITE" id="PS51645">
    <property type="entry name" value="PHR_CRY_ALPHA_BETA"/>
    <property type="match status" value="1"/>
</dbReference>
<dbReference type="SUPFAM" id="SSF48173">
    <property type="entry name" value="Cryptochrome/photolyase FAD-binding domain"/>
    <property type="match status" value="1"/>
</dbReference>
<dbReference type="EC" id="4.1.99.3" evidence="3"/>
<dbReference type="KEGG" id="mng:MNEG_13595"/>